<sequence>MIDQLRQMAIFAKAIDHGSFRGAATELRLSPSGVSHHISQLEEHLGVALVYRTTRKLRLTPQGERLLAATRKMLDAVEGELLDLTSIASEPSGELRVTAPSVLSKSPLMSTIALFLRTYPRVRLTLDFSDERRELIDDGFDVAIRMMIAPARAANTRKLFDVHRRVVASPDYMADRPMATQPADIADWPWLELAPVRHAQATFHRGDAVQTIPRSTTQLSCNDAQGLYRLALAGIGLAIVPGFLATEDHAAGRICYPIPDWHVAPATVFAQWPASAPKHGLIKLLIDMLSTKRADF</sequence>
<gene>
    <name evidence="6" type="ORF">SAMN06273572_105106</name>
</gene>
<dbReference type="Pfam" id="PF03466">
    <property type="entry name" value="LysR_substrate"/>
    <property type="match status" value="1"/>
</dbReference>
<dbReference type="GO" id="GO:0003700">
    <property type="term" value="F:DNA-binding transcription factor activity"/>
    <property type="evidence" value="ECO:0007669"/>
    <property type="project" value="InterPro"/>
</dbReference>
<dbReference type="InterPro" id="IPR000847">
    <property type="entry name" value="LysR_HTH_N"/>
</dbReference>
<dbReference type="OrthoDB" id="9813056at2"/>
<evidence type="ECO:0000256" key="2">
    <source>
        <dbReference type="ARBA" id="ARBA00023015"/>
    </source>
</evidence>
<dbReference type="EMBL" id="OCTN01000005">
    <property type="protein sequence ID" value="SOH94683.1"/>
    <property type="molecule type" value="Genomic_DNA"/>
</dbReference>
<reference evidence="7" key="1">
    <citation type="submission" date="2017-09" db="EMBL/GenBank/DDBJ databases">
        <authorList>
            <person name="Varghese N."/>
            <person name="Submissions S."/>
        </authorList>
    </citation>
    <scope>NUCLEOTIDE SEQUENCE [LARGE SCALE GENOMIC DNA]</scope>
    <source>
        <strain evidence="7">C7</strain>
    </source>
</reference>
<keyword evidence="2" id="KW-0805">Transcription regulation</keyword>
<dbReference type="Gene3D" id="1.10.10.10">
    <property type="entry name" value="Winged helix-like DNA-binding domain superfamily/Winged helix DNA-binding domain"/>
    <property type="match status" value="1"/>
</dbReference>
<dbReference type="InterPro" id="IPR058163">
    <property type="entry name" value="LysR-type_TF_proteobact-type"/>
</dbReference>
<keyword evidence="4" id="KW-0804">Transcription</keyword>
<comment type="similarity">
    <text evidence="1">Belongs to the LysR transcriptional regulatory family.</text>
</comment>
<dbReference type="FunFam" id="1.10.10.10:FF:000001">
    <property type="entry name" value="LysR family transcriptional regulator"/>
    <property type="match status" value="1"/>
</dbReference>
<proteinExistence type="inferred from homology"/>
<dbReference type="Gene3D" id="3.40.190.290">
    <property type="match status" value="1"/>
</dbReference>
<dbReference type="InterPro" id="IPR005119">
    <property type="entry name" value="LysR_subst-bd"/>
</dbReference>
<dbReference type="AlphaFoldDB" id="A0A2C9CTY9"/>
<organism evidence="6 7">
    <name type="scientific">Pontivivens marinum</name>
    <dbReference type="NCBI Taxonomy" id="1690039"/>
    <lineage>
        <taxon>Bacteria</taxon>
        <taxon>Pseudomonadati</taxon>
        <taxon>Pseudomonadota</taxon>
        <taxon>Alphaproteobacteria</taxon>
        <taxon>Rhodobacterales</taxon>
        <taxon>Paracoccaceae</taxon>
        <taxon>Pontivivens</taxon>
    </lineage>
</organism>
<keyword evidence="7" id="KW-1185">Reference proteome</keyword>
<accession>A0A2C9CTY9</accession>
<evidence type="ECO:0000256" key="4">
    <source>
        <dbReference type="ARBA" id="ARBA00023163"/>
    </source>
</evidence>
<dbReference type="InterPro" id="IPR036388">
    <property type="entry name" value="WH-like_DNA-bd_sf"/>
</dbReference>
<feature type="domain" description="HTH lysR-type" evidence="5">
    <location>
        <begin position="3"/>
        <end position="60"/>
    </location>
</feature>
<dbReference type="SUPFAM" id="SSF46785">
    <property type="entry name" value="Winged helix' DNA-binding domain"/>
    <property type="match status" value="1"/>
</dbReference>
<evidence type="ECO:0000256" key="1">
    <source>
        <dbReference type="ARBA" id="ARBA00009437"/>
    </source>
</evidence>
<dbReference type="SUPFAM" id="SSF53850">
    <property type="entry name" value="Periplasmic binding protein-like II"/>
    <property type="match status" value="1"/>
</dbReference>
<dbReference type="PANTHER" id="PTHR30537">
    <property type="entry name" value="HTH-TYPE TRANSCRIPTIONAL REGULATOR"/>
    <property type="match status" value="1"/>
</dbReference>
<dbReference type="PANTHER" id="PTHR30537:SF5">
    <property type="entry name" value="HTH-TYPE TRANSCRIPTIONAL ACTIVATOR TTDR-RELATED"/>
    <property type="match status" value="1"/>
</dbReference>
<dbReference type="GO" id="GO:0006351">
    <property type="term" value="P:DNA-templated transcription"/>
    <property type="evidence" value="ECO:0007669"/>
    <property type="project" value="TreeGrafter"/>
</dbReference>
<evidence type="ECO:0000259" key="5">
    <source>
        <dbReference type="PROSITE" id="PS50931"/>
    </source>
</evidence>
<dbReference type="Pfam" id="PF00126">
    <property type="entry name" value="HTH_1"/>
    <property type="match status" value="1"/>
</dbReference>
<evidence type="ECO:0000256" key="3">
    <source>
        <dbReference type="ARBA" id="ARBA00023125"/>
    </source>
</evidence>
<dbReference type="CDD" id="cd08422">
    <property type="entry name" value="PBP2_CrgA_like"/>
    <property type="match status" value="1"/>
</dbReference>
<dbReference type="GO" id="GO:0043565">
    <property type="term" value="F:sequence-specific DNA binding"/>
    <property type="evidence" value="ECO:0007669"/>
    <property type="project" value="TreeGrafter"/>
</dbReference>
<evidence type="ECO:0000313" key="7">
    <source>
        <dbReference type="Proteomes" id="UP000220034"/>
    </source>
</evidence>
<evidence type="ECO:0000313" key="6">
    <source>
        <dbReference type="EMBL" id="SOH94683.1"/>
    </source>
</evidence>
<dbReference type="PROSITE" id="PS50931">
    <property type="entry name" value="HTH_LYSR"/>
    <property type="match status" value="1"/>
</dbReference>
<keyword evidence="3 6" id="KW-0238">DNA-binding</keyword>
<dbReference type="Proteomes" id="UP000220034">
    <property type="component" value="Unassembled WGS sequence"/>
</dbReference>
<name>A0A2C9CTY9_9RHOB</name>
<dbReference type="InterPro" id="IPR036390">
    <property type="entry name" value="WH_DNA-bd_sf"/>
</dbReference>
<protein>
    <submittedName>
        <fullName evidence="6">DNA-binding transcriptional regulator, LysR family</fullName>
    </submittedName>
</protein>
<dbReference type="RefSeq" id="WP_097930515.1">
    <property type="nucleotide sequence ID" value="NZ_OCTN01000005.1"/>
</dbReference>